<dbReference type="SUPFAM" id="SSF50685">
    <property type="entry name" value="Barwin-like endoglucanases"/>
    <property type="match status" value="1"/>
</dbReference>
<dbReference type="EMBL" id="HG996469">
    <property type="protein sequence ID" value="CAG1843217.1"/>
    <property type="molecule type" value="Genomic_DNA"/>
</dbReference>
<dbReference type="PROSITE" id="PS50842">
    <property type="entry name" value="EXPANSIN_EG45"/>
    <property type="match status" value="1"/>
</dbReference>
<feature type="domain" description="Expansin-like EG45" evidence="4">
    <location>
        <begin position="68"/>
        <end position="145"/>
    </location>
</feature>
<keyword evidence="7" id="KW-1185">Reference proteome</keyword>
<accession>A0A804IT92</accession>
<gene>
    <name evidence="5" type="ORF">GSMUA_130120.1</name>
</gene>
<dbReference type="InterPro" id="IPR009009">
    <property type="entry name" value="RlpA-like_DPBB"/>
</dbReference>
<dbReference type="PANTHER" id="PTHR31692:SF56">
    <property type="entry name" value="EXPANSIN-B2-RELATED"/>
    <property type="match status" value="1"/>
</dbReference>
<evidence type="ECO:0000313" key="6">
    <source>
        <dbReference type="EnsemblPlants" id="Ma04_p24050.1"/>
    </source>
</evidence>
<dbReference type="GO" id="GO:0005576">
    <property type="term" value="C:extracellular region"/>
    <property type="evidence" value="ECO:0007669"/>
    <property type="project" value="UniProtKB-SubCell"/>
</dbReference>
<evidence type="ECO:0000256" key="1">
    <source>
        <dbReference type="ARBA" id="ARBA00004613"/>
    </source>
</evidence>
<comment type="subcellular location">
    <subcellularLocation>
        <location evidence="1">Secreted</location>
    </subcellularLocation>
</comment>
<evidence type="ECO:0000313" key="7">
    <source>
        <dbReference type="Proteomes" id="UP000012960"/>
    </source>
</evidence>
<organism evidence="6 7">
    <name type="scientific">Musa acuminata subsp. malaccensis</name>
    <name type="common">Wild banana</name>
    <name type="synonym">Musa malaccensis</name>
    <dbReference type="NCBI Taxonomy" id="214687"/>
    <lineage>
        <taxon>Eukaryota</taxon>
        <taxon>Viridiplantae</taxon>
        <taxon>Streptophyta</taxon>
        <taxon>Embryophyta</taxon>
        <taxon>Tracheophyta</taxon>
        <taxon>Spermatophyta</taxon>
        <taxon>Magnoliopsida</taxon>
        <taxon>Liliopsida</taxon>
        <taxon>Zingiberales</taxon>
        <taxon>Musaceae</taxon>
        <taxon>Musa</taxon>
    </lineage>
</organism>
<dbReference type="Gene3D" id="2.40.40.10">
    <property type="entry name" value="RlpA-like domain"/>
    <property type="match status" value="1"/>
</dbReference>
<dbReference type="PANTHER" id="PTHR31692">
    <property type="entry name" value="EXPANSIN-B3"/>
    <property type="match status" value="1"/>
</dbReference>
<evidence type="ECO:0000313" key="5">
    <source>
        <dbReference type="EMBL" id="CAG1843217.1"/>
    </source>
</evidence>
<evidence type="ECO:0000256" key="3">
    <source>
        <dbReference type="ARBA" id="ARBA00022525"/>
    </source>
</evidence>
<proteinExistence type="inferred from homology"/>
<dbReference type="EnsemblPlants" id="Ma04_t24050.1">
    <property type="protein sequence ID" value="Ma04_p24050.1"/>
    <property type="gene ID" value="Ma04_g24050"/>
</dbReference>
<dbReference type="InParanoid" id="A0A804IT92"/>
<reference evidence="5" key="1">
    <citation type="submission" date="2021-03" db="EMBL/GenBank/DDBJ databases">
        <authorList>
            <consortium name="Genoscope - CEA"/>
            <person name="William W."/>
        </authorList>
    </citation>
    <scope>NUCLEOTIDE SEQUENCE</scope>
    <source>
        <strain evidence="5">Doubled-haploid Pahang</strain>
    </source>
</reference>
<dbReference type="InterPro" id="IPR005795">
    <property type="entry name" value="LolPI"/>
</dbReference>
<protein>
    <submittedName>
        <fullName evidence="5">(wild Malaysian banana) hypothetical protein</fullName>
    </submittedName>
</protein>
<dbReference type="Pfam" id="PF03330">
    <property type="entry name" value="DPBB_1"/>
    <property type="match status" value="1"/>
</dbReference>
<name>A0A804IT92_MUSAM</name>
<keyword evidence="3" id="KW-0964">Secreted</keyword>
<dbReference type="Proteomes" id="UP000012960">
    <property type="component" value="Unplaced"/>
</dbReference>
<dbReference type="PRINTS" id="PR00829">
    <property type="entry name" value="LOLP1ALLERGN"/>
</dbReference>
<dbReference type="InterPro" id="IPR007112">
    <property type="entry name" value="Expansin/allergen_DPBB_dom"/>
</dbReference>
<comment type="similarity">
    <text evidence="2">Belongs to the expansin family. Expansin B subfamily.</text>
</comment>
<sequence length="166" mass="17705">MSGIGNGGGEGFRGLLLRVRDGLRSGIRDGVTEEGRREGEMWGEPNELIEHLKLRWWNVRYLGDEGMCGACYQVLCTKNAACSGKPVTIVITDVCPGGPCLAESAHFDLSGTAIGAMTGFVEQECSKCSTLGQNSHRVQCNDRGAGVAFHVGAGTNPYYFAGLIEC</sequence>
<reference evidence="6" key="2">
    <citation type="submission" date="2021-05" db="UniProtKB">
        <authorList>
            <consortium name="EnsemblPlants"/>
        </authorList>
    </citation>
    <scope>IDENTIFICATION</scope>
    <source>
        <strain evidence="6">subsp. malaccensis</strain>
    </source>
</reference>
<dbReference type="OrthoDB" id="406505at2759"/>
<evidence type="ECO:0000256" key="2">
    <source>
        <dbReference type="ARBA" id="ARBA00005650"/>
    </source>
</evidence>
<dbReference type="AlphaFoldDB" id="A0A804IT92"/>
<evidence type="ECO:0000259" key="4">
    <source>
        <dbReference type="PROSITE" id="PS50842"/>
    </source>
</evidence>
<dbReference type="InterPro" id="IPR036908">
    <property type="entry name" value="RlpA-like_sf"/>
</dbReference>
<dbReference type="Gramene" id="Ma04_t24050.1">
    <property type="protein sequence ID" value="Ma04_p24050.1"/>
    <property type="gene ID" value="Ma04_g24050"/>
</dbReference>